<reference evidence="3" key="1">
    <citation type="submission" date="2021-02" db="EMBL/GenBank/DDBJ databases">
        <authorList>
            <person name="Nowell W R."/>
        </authorList>
    </citation>
    <scope>NUCLEOTIDE SEQUENCE</scope>
    <source>
        <strain evidence="3">Ploen Becks lab</strain>
    </source>
</reference>
<dbReference type="SMART" id="SM00298">
    <property type="entry name" value="CHROMO"/>
    <property type="match status" value="1"/>
</dbReference>
<gene>
    <name evidence="3" type="ORF">OXX778_LOCUS17363</name>
</gene>
<dbReference type="CDD" id="cd00024">
    <property type="entry name" value="CD_CSD"/>
    <property type="match status" value="1"/>
</dbReference>
<keyword evidence="1" id="KW-0812">Transmembrane</keyword>
<dbReference type="EMBL" id="CAJNOC010004409">
    <property type="protein sequence ID" value="CAF1020657.1"/>
    <property type="molecule type" value="Genomic_DNA"/>
</dbReference>
<dbReference type="InterPro" id="IPR000953">
    <property type="entry name" value="Chromo/chromo_shadow_dom"/>
</dbReference>
<evidence type="ECO:0000256" key="1">
    <source>
        <dbReference type="SAM" id="Phobius"/>
    </source>
</evidence>
<dbReference type="InterPro" id="IPR023780">
    <property type="entry name" value="Chromo_domain"/>
</dbReference>
<keyword evidence="1" id="KW-1133">Transmembrane helix</keyword>
<accession>A0A814I9S5</accession>
<organism evidence="3 4">
    <name type="scientific">Brachionus calyciflorus</name>
    <dbReference type="NCBI Taxonomy" id="104777"/>
    <lineage>
        <taxon>Eukaryota</taxon>
        <taxon>Metazoa</taxon>
        <taxon>Spiralia</taxon>
        <taxon>Gnathifera</taxon>
        <taxon>Rotifera</taxon>
        <taxon>Eurotatoria</taxon>
        <taxon>Monogononta</taxon>
        <taxon>Pseudotrocha</taxon>
        <taxon>Ploima</taxon>
        <taxon>Brachionidae</taxon>
        <taxon>Brachionus</taxon>
    </lineage>
</organism>
<dbReference type="SUPFAM" id="SSF54160">
    <property type="entry name" value="Chromo domain-like"/>
    <property type="match status" value="1"/>
</dbReference>
<dbReference type="OrthoDB" id="433924at2759"/>
<feature type="domain" description="Chromo" evidence="2">
    <location>
        <begin position="22"/>
        <end position="80"/>
    </location>
</feature>
<evidence type="ECO:0000313" key="4">
    <source>
        <dbReference type="Proteomes" id="UP000663879"/>
    </source>
</evidence>
<dbReference type="Gene3D" id="2.40.50.40">
    <property type="match status" value="1"/>
</dbReference>
<dbReference type="Proteomes" id="UP000663879">
    <property type="component" value="Unassembled WGS sequence"/>
</dbReference>
<protein>
    <recommendedName>
        <fullName evidence="2">Chromo domain-containing protein</fullName>
    </recommendedName>
</protein>
<keyword evidence="4" id="KW-1185">Reference proteome</keyword>
<comment type="caution">
    <text evidence="3">The sequence shown here is derived from an EMBL/GenBank/DDBJ whole genome shotgun (WGS) entry which is preliminary data.</text>
</comment>
<proteinExistence type="predicted"/>
<dbReference type="AlphaFoldDB" id="A0A814I9S5"/>
<evidence type="ECO:0000259" key="2">
    <source>
        <dbReference type="PROSITE" id="PS50013"/>
    </source>
</evidence>
<dbReference type="InterPro" id="IPR016197">
    <property type="entry name" value="Chromo-like_dom_sf"/>
</dbReference>
<dbReference type="PROSITE" id="PS50013">
    <property type="entry name" value="CHROMO_2"/>
    <property type="match status" value="1"/>
</dbReference>
<name>A0A814I9S5_9BILA</name>
<feature type="transmembrane region" description="Helical" evidence="1">
    <location>
        <begin position="90"/>
        <end position="108"/>
    </location>
</feature>
<sequence length="353" mass="41191">MSYPLHRLKVIKNPSDLTSESLEEEKIVDKRTVYNETEYLVKWKDCPDEEKTWLKKKHFNSMEPILDYEKKLNNKVEKKKRGRQPKVKQVNLLSIVAIFLSIFKLIFASKIQGDFHYCDHEKNNNVFLALENSCSAFVVSTRNKIISCGEIWYLALLIKQKHFIYGTGFKFKKEIKTATFRESFLGYQTESSKSHYVQLSKEECEYMVKTKICNGFPMICENENCFYEKEPEEEFNWWKTVTRSGVKCSVTAIGINGDSLDQRLFNSIKHPCKASSLELPLHHSIIIWVSKIIHKCPYELVDKVELRSLNDNIVVNENEGILLQVTSSSYKCVAIVYKNQEGFYLNRGIIPYI</sequence>
<dbReference type="Pfam" id="PF00385">
    <property type="entry name" value="Chromo"/>
    <property type="match status" value="1"/>
</dbReference>
<evidence type="ECO:0000313" key="3">
    <source>
        <dbReference type="EMBL" id="CAF1020657.1"/>
    </source>
</evidence>
<keyword evidence="1" id="KW-0472">Membrane</keyword>